<dbReference type="GO" id="GO:0005549">
    <property type="term" value="F:odorant binding"/>
    <property type="evidence" value="ECO:0007669"/>
    <property type="project" value="InterPro"/>
</dbReference>
<dbReference type="GO" id="GO:0005615">
    <property type="term" value="C:extracellular space"/>
    <property type="evidence" value="ECO:0007669"/>
    <property type="project" value="TreeGrafter"/>
</dbReference>
<feature type="region of interest" description="Disordered" evidence="2">
    <location>
        <begin position="23"/>
        <end position="66"/>
    </location>
</feature>
<dbReference type="Pfam" id="PF01395">
    <property type="entry name" value="PBP_GOBP"/>
    <property type="match status" value="1"/>
</dbReference>
<dbReference type="CDD" id="cd23992">
    <property type="entry name" value="PBP_GOBP"/>
    <property type="match status" value="1"/>
</dbReference>
<dbReference type="AlphaFoldDB" id="M4XYA9"/>
<keyword evidence="1 3" id="KW-0732">Signal</keyword>
<gene>
    <name evidence="4" type="primary">pbp3</name>
</gene>
<reference evidence="4" key="2">
    <citation type="submission" date="2013-01" db="EMBL/GenBank/DDBJ databases">
        <authorList>
            <person name="Dong H.-B."/>
            <person name="Wang M.-Q."/>
        </authorList>
    </citation>
    <scope>NUCLEOTIDE SEQUENCE</scope>
</reference>
<proteinExistence type="evidence at transcript level"/>
<dbReference type="PANTHER" id="PTHR11857">
    <property type="entry name" value="ODORANT BINDING PROTEIN-RELATED"/>
    <property type="match status" value="1"/>
</dbReference>
<dbReference type="EMBL" id="KC507184">
    <property type="protein sequence ID" value="AGI37367.1"/>
    <property type="molecule type" value="mRNA"/>
</dbReference>
<dbReference type="SUPFAM" id="SSF47565">
    <property type="entry name" value="Insect pheromone/odorant-binding proteins"/>
    <property type="match status" value="1"/>
</dbReference>
<name>M4XYA9_CNAME</name>
<organism evidence="4">
    <name type="scientific">Cnaphalocrocis medinalis</name>
    <name type="common">Rice leaffolder moth</name>
    <dbReference type="NCBI Taxonomy" id="437488"/>
    <lineage>
        <taxon>Eukaryota</taxon>
        <taxon>Metazoa</taxon>
        <taxon>Ecdysozoa</taxon>
        <taxon>Arthropoda</taxon>
        <taxon>Hexapoda</taxon>
        <taxon>Insecta</taxon>
        <taxon>Pterygota</taxon>
        <taxon>Neoptera</taxon>
        <taxon>Endopterygota</taxon>
        <taxon>Lepidoptera</taxon>
        <taxon>Glossata</taxon>
        <taxon>Ditrysia</taxon>
        <taxon>Pyraloidea</taxon>
        <taxon>Crambidae</taxon>
        <taxon>Pyraustinae</taxon>
        <taxon>Cnaphalocrocis</taxon>
    </lineage>
</organism>
<sequence length="182" mass="19897">MLRVSAVILLASFALSLGRSLAASTASSSQDKSAKPTDEEDSKDVKASADSQDDKTASEEAASGEVTELMTAMSECNETFRIEMGYIHTLHETGSFPDETDRTPKCFVRCVLEKTGIASEDGQYSPEQVALVFPGERGGRVMDDIPELAKPCTDRKETCKCERAYKFINCVIEAEIKEYESS</sequence>
<feature type="chain" id="PRO_5004061260" evidence="3">
    <location>
        <begin position="23"/>
        <end position="182"/>
    </location>
</feature>
<dbReference type="Gene3D" id="1.10.238.20">
    <property type="entry name" value="Pheromone/general odorant binding protein domain"/>
    <property type="match status" value="1"/>
</dbReference>
<feature type="compositionally biased region" description="Basic and acidic residues" evidence="2">
    <location>
        <begin position="32"/>
        <end position="58"/>
    </location>
</feature>
<reference evidence="4" key="1">
    <citation type="journal article" date="2013" name="Biochem. Biophys. Res. Commun.">
        <title>Analysis of a cDNA library from the antenna of Cnaphalocrocis medinalis and the expression pattern of olfactory genes.</title>
        <authorList>
            <person name="Zeng F.F."/>
            <person name="Sun X."/>
            <person name="Dong H.B."/>
            <person name="Wang M.Q."/>
        </authorList>
    </citation>
    <scope>NUCLEOTIDE SEQUENCE</scope>
</reference>
<evidence type="ECO:0000256" key="1">
    <source>
        <dbReference type="ARBA" id="ARBA00022729"/>
    </source>
</evidence>
<evidence type="ECO:0000256" key="3">
    <source>
        <dbReference type="SAM" id="SignalP"/>
    </source>
</evidence>
<protein>
    <submittedName>
        <fullName evidence="4">Pheromone binding protein 3</fullName>
    </submittedName>
</protein>
<feature type="signal peptide" evidence="3">
    <location>
        <begin position="1"/>
        <end position="22"/>
    </location>
</feature>
<evidence type="ECO:0000313" key="4">
    <source>
        <dbReference type="EMBL" id="AGI37367.1"/>
    </source>
</evidence>
<accession>M4XYA9</accession>
<dbReference type="InterPro" id="IPR006170">
    <property type="entry name" value="PBP/GOBP"/>
</dbReference>
<dbReference type="InterPro" id="IPR036728">
    <property type="entry name" value="PBP_GOBP_sf"/>
</dbReference>
<dbReference type="GO" id="GO:0007608">
    <property type="term" value="P:sensory perception of smell"/>
    <property type="evidence" value="ECO:0007669"/>
    <property type="project" value="TreeGrafter"/>
</dbReference>
<evidence type="ECO:0000256" key="2">
    <source>
        <dbReference type="SAM" id="MobiDB-lite"/>
    </source>
</evidence>